<gene>
    <name evidence="3" type="primary">LOC109716288</name>
</gene>
<feature type="transmembrane region" description="Helical" evidence="1">
    <location>
        <begin position="247"/>
        <end position="264"/>
    </location>
</feature>
<sequence>MREPTWCVGRATDEARDPAHFYFFFFWIRVVRRAMQFAAEDHRFLVHLSRLLRRERGARLWLGAALVSLLILLLLLLAPRIPHSPSLHIFADMRNFLGVPNTLNVLTSFPFLLVGVPSLVLSLSGSCFGISLKGEVLGWAFFYAGNSALAFGSAYYHLKPDDDRIAWDRLPMMISASSLLSILVIERVDERIGVSCLFSLLALVLLSIVCERTFNDLRLCMMFHIFPCIAIPAMVFLLPPKYTHSRFWILATGFYLLARFEGIADKKVYSVNRYFISGHSLEHLFLAVVSIILTVMLCLRSIKIARDY</sequence>
<name>A0A6P5FNI9_ANACO</name>
<protein>
    <submittedName>
        <fullName evidence="3">Uncharacterized protein LOC109716288</fullName>
    </submittedName>
</protein>
<dbReference type="PANTHER" id="PTHR34368:SF2">
    <property type="entry name" value="ALKALINE PHYTOCERAMIDASE (APHC)"/>
    <property type="match status" value="1"/>
</dbReference>
<keyword evidence="1" id="KW-1133">Transmembrane helix</keyword>
<keyword evidence="1" id="KW-0472">Membrane</keyword>
<feature type="transmembrane region" description="Helical" evidence="1">
    <location>
        <begin position="60"/>
        <end position="82"/>
    </location>
</feature>
<organism evidence="2 3">
    <name type="scientific">Ananas comosus</name>
    <name type="common">Pineapple</name>
    <name type="synonym">Ananas ananas</name>
    <dbReference type="NCBI Taxonomy" id="4615"/>
    <lineage>
        <taxon>Eukaryota</taxon>
        <taxon>Viridiplantae</taxon>
        <taxon>Streptophyta</taxon>
        <taxon>Embryophyta</taxon>
        <taxon>Tracheophyta</taxon>
        <taxon>Spermatophyta</taxon>
        <taxon>Magnoliopsida</taxon>
        <taxon>Liliopsida</taxon>
        <taxon>Poales</taxon>
        <taxon>Bromeliaceae</taxon>
        <taxon>Bromelioideae</taxon>
        <taxon>Ananas</taxon>
    </lineage>
</organism>
<reference evidence="2" key="1">
    <citation type="journal article" date="2015" name="Nat. Genet.">
        <title>The pineapple genome and the evolution of CAM photosynthesis.</title>
        <authorList>
            <person name="Ming R."/>
            <person name="VanBuren R."/>
            <person name="Wai C.M."/>
            <person name="Tang H."/>
            <person name="Schatz M.C."/>
            <person name="Bowers J.E."/>
            <person name="Lyons E."/>
            <person name="Wang M.L."/>
            <person name="Chen J."/>
            <person name="Biggers E."/>
            <person name="Zhang J."/>
            <person name="Huang L."/>
            <person name="Zhang L."/>
            <person name="Miao W."/>
            <person name="Zhang J."/>
            <person name="Ye Z."/>
            <person name="Miao C."/>
            <person name="Lin Z."/>
            <person name="Wang H."/>
            <person name="Zhou H."/>
            <person name="Yim W.C."/>
            <person name="Priest H.D."/>
            <person name="Zheng C."/>
            <person name="Woodhouse M."/>
            <person name="Edger P.P."/>
            <person name="Guyot R."/>
            <person name="Guo H.B."/>
            <person name="Guo H."/>
            <person name="Zheng G."/>
            <person name="Singh R."/>
            <person name="Sharma A."/>
            <person name="Min X."/>
            <person name="Zheng Y."/>
            <person name="Lee H."/>
            <person name="Gurtowski J."/>
            <person name="Sedlazeck F.J."/>
            <person name="Harkess A."/>
            <person name="McKain M.R."/>
            <person name="Liao Z."/>
            <person name="Fang J."/>
            <person name="Liu J."/>
            <person name="Zhang X."/>
            <person name="Zhang Q."/>
            <person name="Hu W."/>
            <person name="Qin Y."/>
            <person name="Wang K."/>
            <person name="Chen L.Y."/>
            <person name="Shirley N."/>
            <person name="Lin Y.R."/>
            <person name="Liu L.Y."/>
            <person name="Hernandez A.G."/>
            <person name="Wright C.L."/>
            <person name="Bulone V."/>
            <person name="Tuskan G.A."/>
            <person name="Heath K."/>
            <person name="Zee F."/>
            <person name="Moore P.H."/>
            <person name="Sunkar R."/>
            <person name="Leebens-Mack J.H."/>
            <person name="Mockler T."/>
            <person name="Bennetzen J.L."/>
            <person name="Freeling M."/>
            <person name="Sankoff D."/>
            <person name="Paterson A.H."/>
            <person name="Zhu X."/>
            <person name="Yang X."/>
            <person name="Smith J.A."/>
            <person name="Cushman J.C."/>
            <person name="Paull R.E."/>
            <person name="Yu Q."/>
        </authorList>
    </citation>
    <scope>NUCLEOTIDE SEQUENCE [LARGE SCALE GENOMIC DNA]</scope>
    <source>
        <strain evidence="2">cv. F153</strain>
    </source>
</reference>
<keyword evidence="2" id="KW-1185">Reference proteome</keyword>
<dbReference type="RefSeq" id="XP_020097222.1">
    <property type="nucleotide sequence ID" value="XM_020241633.1"/>
</dbReference>
<dbReference type="AlphaFoldDB" id="A0A6P5FNI9"/>
<reference evidence="3" key="2">
    <citation type="submission" date="2025-08" db="UniProtKB">
        <authorList>
            <consortium name="RefSeq"/>
        </authorList>
    </citation>
    <scope>IDENTIFICATION</scope>
    <source>
        <tissue evidence="3">Leaf</tissue>
    </source>
</reference>
<proteinExistence type="predicted"/>
<evidence type="ECO:0000256" key="1">
    <source>
        <dbReference type="SAM" id="Phobius"/>
    </source>
</evidence>
<feature type="transmembrane region" description="Helical" evidence="1">
    <location>
        <begin position="170"/>
        <end position="185"/>
    </location>
</feature>
<feature type="transmembrane region" description="Helical" evidence="1">
    <location>
        <begin position="284"/>
        <end position="302"/>
    </location>
</feature>
<keyword evidence="1" id="KW-0812">Transmembrane</keyword>
<feature type="transmembrane region" description="Helical" evidence="1">
    <location>
        <begin position="102"/>
        <end position="124"/>
    </location>
</feature>
<feature type="transmembrane region" description="Helical" evidence="1">
    <location>
        <begin position="136"/>
        <end position="158"/>
    </location>
</feature>
<accession>A0A6P5FNI9</accession>
<feature type="transmembrane region" description="Helical" evidence="1">
    <location>
        <begin position="221"/>
        <end position="240"/>
    </location>
</feature>
<dbReference type="GeneID" id="109716288"/>
<dbReference type="PANTHER" id="PTHR34368">
    <property type="entry name" value="OS01G0962200 PROTEIN"/>
    <property type="match status" value="1"/>
</dbReference>
<dbReference type="OrthoDB" id="5562961at2759"/>
<evidence type="ECO:0000313" key="2">
    <source>
        <dbReference type="Proteomes" id="UP000515123"/>
    </source>
</evidence>
<evidence type="ECO:0000313" key="3">
    <source>
        <dbReference type="RefSeq" id="XP_020097222.1"/>
    </source>
</evidence>
<feature type="transmembrane region" description="Helical" evidence="1">
    <location>
        <begin position="192"/>
        <end position="209"/>
    </location>
</feature>
<dbReference type="Proteomes" id="UP000515123">
    <property type="component" value="Linkage group 10"/>
</dbReference>